<comment type="caution">
    <text evidence="1">The sequence shown here is derived from an EMBL/GenBank/DDBJ whole genome shotgun (WGS) entry which is preliminary data.</text>
</comment>
<dbReference type="InterPro" id="IPR036047">
    <property type="entry name" value="F-box-like_dom_sf"/>
</dbReference>
<keyword evidence="2" id="KW-1185">Reference proteome</keyword>
<dbReference type="EMBL" id="CABFNS010000833">
    <property type="protein sequence ID" value="VUC31433.1"/>
    <property type="molecule type" value="Genomic_DNA"/>
</dbReference>
<proteinExistence type="predicted"/>
<organism evidence="1 2">
    <name type="scientific">Bionectria ochroleuca</name>
    <name type="common">Gliocladium roseum</name>
    <dbReference type="NCBI Taxonomy" id="29856"/>
    <lineage>
        <taxon>Eukaryota</taxon>
        <taxon>Fungi</taxon>
        <taxon>Dikarya</taxon>
        <taxon>Ascomycota</taxon>
        <taxon>Pezizomycotina</taxon>
        <taxon>Sordariomycetes</taxon>
        <taxon>Hypocreomycetidae</taxon>
        <taxon>Hypocreales</taxon>
        <taxon>Bionectriaceae</taxon>
        <taxon>Clonostachys</taxon>
    </lineage>
</organism>
<evidence type="ECO:0000313" key="1">
    <source>
        <dbReference type="EMBL" id="VUC31433.1"/>
    </source>
</evidence>
<dbReference type="SUPFAM" id="SSF81383">
    <property type="entry name" value="F-box domain"/>
    <property type="match status" value="1"/>
</dbReference>
<name>A0ABY6UJJ7_BIOOC</name>
<reference evidence="1 2" key="1">
    <citation type="submission" date="2019-06" db="EMBL/GenBank/DDBJ databases">
        <authorList>
            <person name="Broberg M."/>
        </authorList>
    </citation>
    <scope>NUCLEOTIDE SEQUENCE [LARGE SCALE GENOMIC DNA]</scope>
</reference>
<gene>
    <name evidence="1" type="ORF">CLO192961_LOCUS305425</name>
</gene>
<sequence>MKRFLAEFDTKLHLKLRPFQDSALTEASQKVAVSTVEPATEHPEPPVETAKPVIQHHTLPINALGSDGDTCGLAKLIDQPNPGAAVCDSRLELLPPEIRLRILSFLDLPQLKAIVHASPVFHEQYVLDRMSILARAFEATLGILVMDAYAVHLCRARAQIAQDIHPQFIQSYAEGFSWNSVRVSENLAQDEIFAITAFYLQHVEPFEQPFISWLDEGIIEVRGFNSSHNFKDCVTETDLMRLRRSLYRFQLLCQIEDPTRNRNPNHESHLVRADTKDFIDLLPPWQFEELISACEFFDSVTRRASEITRRDNLRLHHEEGSPCLRPRGIRYYRAKKQRDTC</sequence>
<dbReference type="Proteomes" id="UP000766486">
    <property type="component" value="Unassembled WGS sequence"/>
</dbReference>
<evidence type="ECO:0008006" key="3">
    <source>
        <dbReference type="Google" id="ProtNLM"/>
    </source>
</evidence>
<evidence type="ECO:0000313" key="2">
    <source>
        <dbReference type="Proteomes" id="UP000766486"/>
    </source>
</evidence>
<accession>A0ABY6UJJ7</accession>
<protein>
    <recommendedName>
        <fullName evidence="3">F-box domain-containing protein</fullName>
    </recommendedName>
</protein>